<evidence type="ECO:0000313" key="2">
    <source>
        <dbReference type="Proteomes" id="UP000094224"/>
    </source>
</evidence>
<name>A0A1E3SNV9_9MYCO</name>
<dbReference type="Gene3D" id="3.30.1540.10">
    <property type="entry name" value="formyl-coa transferase, domain 3"/>
    <property type="match status" value="1"/>
</dbReference>
<accession>A0A1E3SNV9</accession>
<dbReference type="SUPFAM" id="SSF89796">
    <property type="entry name" value="CoA-transferase family III (CaiB/BaiF)"/>
    <property type="match status" value="1"/>
</dbReference>
<evidence type="ECO:0008006" key="3">
    <source>
        <dbReference type="Google" id="ProtNLM"/>
    </source>
</evidence>
<gene>
    <name evidence="1" type="ORF">BHQ21_19840</name>
</gene>
<dbReference type="EMBL" id="MIHC01000039">
    <property type="protein sequence ID" value="ODR03875.1"/>
    <property type="molecule type" value="Genomic_DNA"/>
</dbReference>
<protein>
    <recommendedName>
        <fullName evidence="3">Carnitine dehydratase</fullName>
    </recommendedName>
</protein>
<comment type="caution">
    <text evidence="1">The sequence shown here is derived from an EMBL/GenBank/DDBJ whole genome shotgun (WGS) entry which is preliminary data.</text>
</comment>
<dbReference type="PANTHER" id="PTHR48228:SF5">
    <property type="entry name" value="ALPHA-METHYLACYL-COA RACEMASE"/>
    <property type="match status" value="1"/>
</dbReference>
<reference evidence="2" key="1">
    <citation type="submission" date="2016-09" db="EMBL/GenBank/DDBJ databases">
        <authorList>
            <person name="Greninger A.L."/>
            <person name="Jerome K.R."/>
            <person name="Mcnair B."/>
            <person name="Wallis C."/>
            <person name="Fang F."/>
        </authorList>
    </citation>
    <scope>NUCLEOTIDE SEQUENCE [LARGE SCALE GENOMIC DNA]</scope>
    <source>
        <strain evidence="2">BC1_M4</strain>
    </source>
</reference>
<sequence>MLDLSWIGVGCIATWLLAELGAEVIKIEPTDGTDNLRSLAPKVDGVGINHLVFDRHKTSLPLDLRTELGRDAYLAVATTAHAVVEGMRTGVADRLGIGATALQKLNPALTYVTLPGYGSGGPLSGRAGHDLNFDALAGVLSMTWPGPVGPPPIQAGDYFGACLAALAVVSGVLQAQGTNLGAQVESSLFDAAMFAMVIPQAQALMLNLDVQPQNHMLVGALACYSTYECADGQRIAVGALEPHFWRRFCEMADIDDDGAQFDPSAQVVLRERVAKAIAKKTRDQWIAHFGDEDVCVSAVLSIAEAVSQPHVRQRGRIVGVEHPSGATYDAPAAPLRFGGSATSRTARAPRLGEGARRVLLGVGYSAERIDTLMADGVVYAPGAGS</sequence>
<dbReference type="InterPro" id="IPR044855">
    <property type="entry name" value="CoA-Trfase_III_dom3_sf"/>
</dbReference>
<dbReference type="Proteomes" id="UP000094224">
    <property type="component" value="Unassembled WGS sequence"/>
</dbReference>
<evidence type="ECO:0000313" key="1">
    <source>
        <dbReference type="EMBL" id="ODR03875.1"/>
    </source>
</evidence>
<dbReference type="GO" id="GO:0003824">
    <property type="term" value="F:catalytic activity"/>
    <property type="evidence" value="ECO:0007669"/>
    <property type="project" value="InterPro"/>
</dbReference>
<dbReference type="Pfam" id="PF02515">
    <property type="entry name" value="CoA_transf_3"/>
    <property type="match status" value="1"/>
</dbReference>
<dbReference type="Gene3D" id="3.40.50.10540">
    <property type="entry name" value="Crotonobetainyl-coa:carnitine coa-transferase, domain 1"/>
    <property type="match status" value="2"/>
</dbReference>
<dbReference type="STRING" id="243061.AWC25_16675"/>
<dbReference type="PANTHER" id="PTHR48228">
    <property type="entry name" value="SUCCINYL-COA--D-CITRAMALATE COA-TRANSFERASE"/>
    <property type="match status" value="1"/>
</dbReference>
<dbReference type="AlphaFoldDB" id="A0A1E3SNV9"/>
<proteinExistence type="predicted"/>
<keyword evidence="2" id="KW-1185">Reference proteome</keyword>
<dbReference type="InterPro" id="IPR003673">
    <property type="entry name" value="CoA-Trfase_fam_III"/>
</dbReference>
<dbReference type="InterPro" id="IPR023606">
    <property type="entry name" value="CoA-Trfase_III_dom_1_sf"/>
</dbReference>
<dbReference type="InterPro" id="IPR050509">
    <property type="entry name" value="CoA-transferase_III"/>
</dbReference>
<organism evidence="1 2">
    <name type="scientific">Mycobacterium sherrisii</name>
    <dbReference type="NCBI Taxonomy" id="243061"/>
    <lineage>
        <taxon>Bacteria</taxon>
        <taxon>Bacillati</taxon>
        <taxon>Actinomycetota</taxon>
        <taxon>Actinomycetes</taxon>
        <taxon>Mycobacteriales</taxon>
        <taxon>Mycobacteriaceae</taxon>
        <taxon>Mycobacterium</taxon>
        <taxon>Mycobacterium simiae complex</taxon>
    </lineage>
</organism>